<evidence type="ECO:0000313" key="14">
    <source>
        <dbReference type="WBParaSite" id="ECPE_0001396501-mRNA-1"/>
    </source>
</evidence>
<evidence type="ECO:0000256" key="10">
    <source>
        <dbReference type="ARBA" id="ARBA00023303"/>
    </source>
</evidence>
<dbReference type="SUPFAM" id="SSF51735">
    <property type="entry name" value="NAD(P)-binding Rossmann-fold domains"/>
    <property type="match status" value="1"/>
</dbReference>
<organism evidence="14">
    <name type="scientific">Echinostoma caproni</name>
    <dbReference type="NCBI Taxonomy" id="27848"/>
    <lineage>
        <taxon>Eukaryota</taxon>
        <taxon>Metazoa</taxon>
        <taxon>Spiralia</taxon>
        <taxon>Lophotrochozoa</taxon>
        <taxon>Platyhelminthes</taxon>
        <taxon>Trematoda</taxon>
        <taxon>Digenea</taxon>
        <taxon>Plagiorchiida</taxon>
        <taxon>Echinostomata</taxon>
        <taxon>Echinostomatoidea</taxon>
        <taxon>Echinostomatidae</taxon>
        <taxon>Echinostoma</taxon>
    </lineage>
</organism>
<evidence type="ECO:0000256" key="8">
    <source>
        <dbReference type="ARBA" id="ARBA00023065"/>
    </source>
</evidence>
<keyword evidence="8" id="KW-0406">Ion transport</keyword>
<dbReference type="InterPro" id="IPR047871">
    <property type="entry name" value="K_chnl_Slo-like"/>
</dbReference>
<dbReference type="InterPro" id="IPR003148">
    <property type="entry name" value="RCK_N"/>
</dbReference>
<gene>
    <name evidence="12" type="ORF">ECPE_LOCUS13925</name>
</gene>
<dbReference type="PANTHER" id="PTHR10027">
    <property type="entry name" value="CALCIUM-ACTIVATED POTASSIUM CHANNEL ALPHA CHAIN"/>
    <property type="match status" value="1"/>
</dbReference>
<keyword evidence="10" id="KW-0407">Ion channel</keyword>
<dbReference type="Proteomes" id="UP000272942">
    <property type="component" value="Unassembled WGS sequence"/>
</dbReference>
<dbReference type="Pfam" id="PF22614">
    <property type="entry name" value="Slo-like_RCK"/>
    <property type="match status" value="1"/>
</dbReference>
<accession>A0A183B3Z0</accession>
<dbReference type="EMBL" id="UZAN01056307">
    <property type="protein sequence ID" value="VDP91197.1"/>
    <property type="molecule type" value="Genomic_DNA"/>
</dbReference>
<keyword evidence="9" id="KW-0472">Membrane</keyword>
<evidence type="ECO:0000256" key="3">
    <source>
        <dbReference type="ARBA" id="ARBA00022538"/>
    </source>
</evidence>
<keyword evidence="3" id="KW-0633">Potassium transport</keyword>
<reference evidence="14" key="1">
    <citation type="submission" date="2016-06" db="UniProtKB">
        <authorList>
            <consortium name="WormBaseParasite"/>
        </authorList>
    </citation>
    <scope>IDENTIFICATION</scope>
</reference>
<protein>
    <submittedName>
        <fullName evidence="14">AAA_12 domain-containing protein</fullName>
    </submittedName>
</protein>
<evidence type="ECO:0000259" key="11">
    <source>
        <dbReference type="Pfam" id="PF22614"/>
    </source>
</evidence>
<dbReference type="PANTHER" id="PTHR10027:SF10">
    <property type="entry name" value="SLOWPOKE 2, ISOFORM D"/>
    <property type="match status" value="1"/>
</dbReference>
<reference evidence="12 13" key="2">
    <citation type="submission" date="2018-11" db="EMBL/GenBank/DDBJ databases">
        <authorList>
            <consortium name="Pathogen Informatics"/>
        </authorList>
    </citation>
    <scope>NUCLEOTIDE SEQUENCE [LARGE SCALE GENOMIC DNA]</scope>
    <source>
        <strain evidence="12 13">Egypt</strain>
    </source>
</reference>
<keyword evidence="13" id="KW-1185">Reference proteome</keyword>
<dbReference type="OrthoDB" id="10035564at2759"/>
<evidence type="ECO:0000313" key="12">
    <source>
        <dbReference type="EMBL" id="VDP91197.1"/>
    </source>
</evidence>
<comment type="subcellular location">
    <subcellularLocation>
        <location evidence="1">Membrane</location>
        <topology evidence="1">Multi-pass membrane protein</topology>
    </subcellularLocation>
</comment>
<keyword evidence="2" id="KW-0813">Transport</keyword>
<proteinExistence type="predicted"/>
<dbReference type="GO" id="GO:0005267">
    <property type="term" value="F:potassium channel activity"/>
    <property type="evidence" value="ECO:0007669"/>
    <property type="project" value="UniProtKB-KW"/>
</dbReference>
<evidence type="ECO:0000256" key="1">
    <source>
        <dbReference type="ARBA" id="ARBA00004141"/>
    </source>
</evidence>
<keyword evidence="4" id="KW-0812">Transmembrane</keyword>
<dbReference type="WBParaSite" id="ECPE_0001396501-mRNA-1">
    <property type="protein sequence ID" value="ECPE_0001396501-mRNA-1"/>
    <property type="gene ID" value="ECPE_0001396501"/>
</dbReference>
<dbReference type="AlphaFoldDB" id="A0A183B3Z0"/>
<evidence type="ECO:0000256" key="6">
    <source>
        <dbReference type="ARBA" id="ARBA00022958"/>
    </source>
</evidence>
<keyword evidence="5" id="KW-0631">Potassium channel</keyword>
<name>A0A183B3Z0_9TREM</name>
<evidence type="ECO:0000256" key="4">
    <source>
        <dbReference type="ARBA" id="ARBA00022692"/>
    </source>
</evidence>
<feature type="domain" description="RCK N-terminal" evidence="11">
    <location>
        <begin position="4"/>
        <end position="63"/>
    </location>
</feature>
<dbReference type="InterPro" id="IPR036291">
    <property type="entry name" value="NAD(P)-bd_dom_sf"/>
</dbReference>
<dbReference type="GO" id="GO:0016020">
    <property type="term" value="C:membrane"/>
    <property type="evidence" value="ECO:0007669"/>
    <property type="project" value="UniProtKB-SubCell"/>
</dbReference>
<evidence type="ECO:0000256" key="9">
    <source>
        <dbReference type="ARBA" id="ARBA00023136"/>
    </source>
</evidence>
<keyword evidence="6" id="KW-0630">Potassium</keyword>
<keyword evidence="7" id="KW-1133">Transmembrane helix</keyword>
<evidence type="ECO:0000256" key="2">
    <source>
        <dbReference type="ARBA" id="ARBA00022448"/>
    </source>
</evidence>
<evidence type="ECO:0000313" key="13">
    <source>
        <dbReference type="Proteomes" id="UP000272942"/>
    </source>
</evidence>
<sequence>MNATLLKGSATSHKDLHRVKVRAAEAVIILADPNSRDPAQDDWENIMRVVSIKQLDPKCRIICVLTLFENKVSSFMTSSELECWELMKM</sequence>
<dbReference type="Gene3D" id="3.40.50.720">
    <property type="entry name" value="NAD(P)-binding Rossmann-like Domain"/>
    <property type="match status" value="1"/>
</dbReference>
<evidence type="ECO:0000256" key="7">
    <source>
        <dbReference type="ARBA" id="ARBA00022989"/>
    </source>
</evidence>
<evidence type="ECO:0000256" key="5">
    <source>
        <dbReference type="ARBA" id="ARBA00022826"/>
    </source>
</evidence>